<organism evidence="2 3">
    <name type="scientific">Yoonia sediminilitoris</name>
    <dbReference type="NCBI Taxonomy" id="1286148"/>
    <lineage>
        <taxon>Bacteria</taxon>
        <taxon>Pseudomonadati</taxon>
        <taxon>Pseudomonadota</taxon>
        <taxon>Alphaproteobacteria</taxon>
        <taxon>Rhodobacterales</taxon>
        <taxon>Paracoccaceae</taxon>
        <taxon>Yoonia</taxon>
    </lineage>
</organism>
<evidence type="ECO:0000313" key="3">
    <source>
        <dbReference type="Proteomes" id="UP000244523"/>
    </source>
</evidence>
<evidence type="ECO:0008006" key="4">
    <source>
        <dbReference type="Google" id="ProtNLM"/>
    </source>
</evidence>
<comment type="caution">
    <text evidence="2">The sequence shown here is derived from an EMBL/GenBank/DDBJ whole genome shotgun (WGS) entry which is preliminary data.</text>
</comment>
<dbReference type="Pfam" id="PF11154">
    <property type="entry name" value="DUF2934"/>
    <property type="match status" value="1"/>
</dbReference>
<feature type="region of interest" description="Disordered" evidence="1">
    <location>
        <begin position="45"/>
        <end position="88"/>
    </location>
</feature>
<dbReference type="Proteomes" id="UP000244523">
    <property type="component" value="Unassembled WGS sequence"/>
</dbReference>
<dbReference type="InterPro" id="IPR021327">
    <property type="entry name" value="DUF2934"/>
</dbReference>
<gene>
    <name evidence="2" type="ORF">C8N45_102170</name>
</gene>
<dbReference type="AlphaFoldDB" id="A0A2T6KLR1"/>
<protein>
    <recommendedName>
        <fullName evidence="4">DUF2934 family protein</fullName>
    </recommendedName>
</protein>
<accession>A0A2T6KLR1</accession>
<proteinExistence type="predicted"/>
<dbReference type="RefSeq" id="WP_108385746.1">
    <property type="nucleotide sequence ID" value="NZ_QBUD01000002.1"/>
</dbReference>
<dbReference type="OrthoDB" id="9811127at2"/>
<dbReference type="EMBL" id="QBUD01000002">
    <property type="protein sequence ID" value="PUB17160.1"/>
    <property type="molecule type" value="Genomic_DNA"/>
</dbReference>
<keyword evidence="3" id="KW-1185">Reference proteome</keyword>
<name>A0A2T6KLR1_9RHOB</name>
<sequence length="88" mass="9358">MTKVQHTDAQIREAAYFIWREAGQPEGRDTEHWLKAIDALKAAGAKGKTAKKTAAKPTTAKKAAAKTAAKKTTAKAKAPRKKAGKADA</sequence>
<feature type="compositionally biased region" description="Basic residues" evidence="1">
    <location>
        <begin position="68"/>
        <end position="88"/>
    </location>
</feature>
<evidence type="ECO:0000256" key="1">
    <source>
        <dbReference type="SAM" id="MobiDB-lite"/>
    </source>
</evidence>
<reference evidence="2 3" key="1">
    <citation type="submission" date="2018-04" db="EMBL/GenBank/DDBJ databases">
        <title>Genomic Encyclopedia of Archaeal and Bacterial Type Strains, Phase II (KMG-II): from individual species to whole genera.</title>
        <authorList>
            <person name="Goeker M."/>
        </authorList>
    </citation>
    <scope>NUCLEOTIDE SEQUENCE [LARGE SCALE GENOMIC DNA]</scope>
    <source>
        <strain evidence="2 3">DSM 29955</strain>
    </source>
</reference>
<feature type="compositionally biased region" description="Low complexity" evidence="1">
    <location>
        <begin position="55"/>
        <end position="67"/>
    </location>
</feature>
<evidence type="ECO:0000313" key="2">
    <source>
        <dbReference type="EMBL" id="PUB17160.1"/>
    </source>
</evidence>